<name>A0A7V5HPG6_UNCW3</name>
<gene>
    <name evidence="1" type="ORF">ENL43_00550</name>
</gene>
<reference evidence="1" key="1">
    <citation type="journal article" date="2020" name="mSystems">
        <title>Genome- and Community-Level Interaction Insights into Carbon Utilization and Element Cycling Functions of Hydrothermarchaeota in Hydrothermal Sediment.</title>
        <authorList>
            <person name="Zhou Z."/>
            <person name="Liu Y."/>
            <person name="Xu W."/>
            <person name="Pan J."/>
            <person name="Luo Z.H."/>
            <person name="Li M."/>
        </authorList>
    </citation>
    <scope>NUCLEOTIDE SEQUENCE [LARGE SCALE GENOMIC DNA]</scope>
    <source>
        <strain evidence="1">HyVt-96</strain>
    </source>
</reference>
<protein>
    <submittedName>
        <fullName evidence="1">Uncharacterized protein</fullName>
    </submittedName>
</protein>
<dbReference type="Proteomes" id="UP000886050">
    <property type="component" value="Unassembled WGS sequence"/>
</dbReference>
<dbReference type="EMBL" id="DRTX01000032">
    <property type="protein sequence ID" value="HHF52836.1"/>
    <property type="molecule type" value="Genomic_DNA"/>
</dbReference>
<comment type="caution">
    <text evidence="1">The sequence shown here is derived from an EMBL/GenBank/DDBJ whole genome shotgun (WGS) entry which is preliminary data.</text>
</comment>
<organism evidence="1">
    <name type="scientific">candidate division WOR-3 bacterium</name>
    <dbReference type="NCBI Taxonomy" id="2052148"/>
    <lineage>
        <taxon>Bacteria</taxon>
        <taxon>Bacteria division WOR-3</taxon>
    </lineage>
</organism>
<accession>A0A7V5HPG6</accession>
<evidence type="ECO:0000313" key="1">
    <source>
        <dbReference type="EMBL" id="HHF52836.1"/>
    </source>
</evidence>
<dbReference type="AlphaFoldDB" id="A0A7V5HPG6"/>
<proteinExistence type="predicted"/>
<sequence length="870" mass="100007">MIFSTFLGAFISLFIVVTQLKSEDTLKYYVNPRLLTPEASYPDTSSIDSGAMRLFSDLRISGNKGIFLSFNGNSGNLTQMLNISISGKLKDNIEIKGVLRDYSVPGDQDLYTEKLRDIDEVYLQIRKSRDLQVDLGRILYDGRNLLGFRGVWRNLSAVYGIEKGKRHRISISIKPGVAGPYKITEPYALVDGSVLVYVNGKEISKSQYEVDYSLGSLNFIRGYLPAPQDIVEVEFEGYGEVPGIYTDISYEKKFYSIRYREFKEDVNLWLQNIDTVLLDTIKQLGDSAGEIYLNGAFMKDHGDYNLVDSIFVFAGYGKGEYTVHFTYMGPDSGSYVFDNLSGAYKYVGKGEGFYEPVVKFIPPQRLRKFDFCIRPGNFILDVRISDFDKNLISKIDDGDNTGVSVRVSRFFTLGSGHLTLAGYYISKEYRDMLLTKDTLWREFPGKDNTIGGNLVFALGKEEKKLRFSFSGRRKGMIKEYLSILNTEFKNVSNDVRLSKSGDSLSLENILKIKIPVSLNPELNLSYYRRDSSFYLVSFSVHSNGLKFSLNRFRSPADSKLWATFLLHDRSEFAYYRINTLGLYDRDSLEIIYRSSFGFNISKYTRLQVDLDRIPSFQILREERFYPVNSGGSFFYDSLTGTFGEAEYGSYIRDVVPLGVKSSVFRNIYHFEAEHSAGDAKGMFSYTRTREPSQESEFLYLEARFNKLNYFHTRNIYRDKSFVINVEREYMENWVYLTLGSFRPGYKHTYSKEEQFKYVLNYPHIRFTTSSGFIEMGVWFSSWENNSVQSLSFKVNLGGTFKGIASNLDAIFVYPLKSVKIPLYLPSAKSYGFKFRVEKRIKDKYSLNAGFMRYWGERNLERGFMGINIGL</sequence>